<evidence type="ECO:0000256" key="1">
    <source>
        <dbReference type="ARBA" id="ARBA00008560"/>
    </source>
</evidence>
<dbReference type="Proteomes" id="UP000177979">
    <property type="component" value="Unassembled WGS sequence"/>
</dbReference>
<evidence type="ECO:0000256" key="2">
    <source>
        <dbReference type="ARBA" id="ARBA00022980"/>
    </source>
</evidence>
<name>A0A1F5EUV8_9BACT</name>
<dbReference type="AlphaFoldDB" id="A0A1F5EUV8"/>
<comment type="caution">
    <text evidence="6">The sequence shown here is derived from an EMBL/GenBank/DDBJ whole genome shotgun (WGS) entry which is preliminary data.</text>
</comment>
<dbReference type="GO" id="GO:0006412">
    <property type="term" value="P:translation"/>
    <property type="evidence" value="ECO:0007669"/>
    <property type="project" value="UniProtKB-UniRule"/>
</dbReference>
<dbReference type="STRING" id="1817722.A2703_02385"/>
<evidence type="ECO:0000256" key="4">
    <source>
        <dbReference type="ARBA" id="ARBA00035178"/>
    </source>
</evidence>
<evidence type="ECO:0000256" key="5">
    <source>
        <dbReference type="HAMAP-Rule" id="MF_00340"/>
    </source>
</evidence>
<proteinExistence type="inferred from homology"/>
<protein>
    <recommendedName>
        <fullName evidence="4 5">Large ribosomal subunit protein bL32</fullName>
    </recommendedName>
</protein>
<dbReference type="Pfam" id="PF01783">
    <property type="entry name" value="Ribosomal_L32p"/>
    <property type="match status" value="1"/>
</dbReference>
<comment type="similarity">
    <text evidence="1 5">Belongs to the bacterial ribosomal protein bL32 family.</text>
</comment>
<dbReference type="HAMAP" id="MF_00340">
    <property type="entry name" value="Ribosomal_bL32"/>
    <property type="match status" value="1"/>
</dbReference>
<organism evidence="6 7">
    <name type="scientific">Candidatus Collierbacteria bacterium RIFCSPHIGHO2_01_FULL_50_25</name>
    <dbReference type="NCBI Taxonomy" id="1817722"/>
    <lineage>
        <taxon>Bacteria</taxon>
        <taxon>Candidatus Collieribacteriota</taxon>
    </lineage>
</organism>
<dbReference type="EMBL" id="MFAG01000039">
    <property type="protein sequence ID" value="OGD71189.1"/>
    <property type="molecule type" value="Genomic_DNA"/>
</dbReference>
<dbReference type="GO" id="GO:0015934">
    <property type="term" value="C:large ribosomal subunit"/>
    <property type="evidence" value="ECO:0007669"/>
    <property type="project" value="InterPro"/>
</dbReference>
<reference evidence="6 7" key="1">
    <citation type="journal article" date="2016" name="Nat. Commun.">
        <title>Thousands of microbial genomes shed light on interconnected biogeochemical processes in an aquifer system.</title>
        <authorList>
            <person name="Anantharaman K."/>
            <person name="Brown C.T."/>
            <person name="Hug L.A."/>
            <person name="Sharon I."/>
            <person name="Castelle C.J."/>
            <person name="Probst A.J."/>
            <person name="Thomas B.C."/>
            <person name="Singh A."/>
            <person name="Wilkins M.J."/>
            <person name="Karaoz U."/>
            <person name="Brodie E.L."/>
            <person name="Williams K.H."/>
            <person name="Hubbard S.S."/>
            <person name="Banfield J.F."/>
        </authorList>
    </citation>
    <scope>NUCLEOTIDE SEQUENCE [LARGE SCALE GENOMIC DNA]</scope>
</reference>
<accession>A0A1F5EUV8</accession>
<gene>
    <name evidence="5" type="primary">rpmF</name>
    <name evidence="6" type="ORF">A2703_02385</name>
</gene>
<sequence length="49" mass="5687">MAATPKRKLSTRRQGKRRSQIKVEALKYIKCKNCGQPKLTHFICSNCHK</sequence>
<dbReference type="InterPro" id="IPR002677">
    <property type="entry name" value="Ribosomal_bL32"/>
</dbReference>
<evidence type="ECO:0000256" key="3">
    <source>
        <dbReference type="ARBA" id="ARBA00023274"/>
    </source>
</evidence>
<keyword evidence="2 5" id="KW-0689">Ribosomal protein</keyword>
<dbReference type="SUPFAM" id="SSF57829">
    <property type="entry name" value="Zn-binding ribosomal proteins"/>
    <property type="match status" value="1"/>
</dbReference>
<evidence type="ECO:0000313" key="7">
    <source>
        <dbReference type="Proteomes" id="UP000177979"/>
    </source>
</evidence>
<evidence type="ECO:0000313" key="6">
    <source>
        <dbReference type="EMBL" id="OGD71189.1"/>
    </source>
</evidence>
<dbReference type="GO" id="GO:0003735">
    <property type="term" value="F:structural constituent of ribosome"/>
    <property type="evidence" value="ECO:0007669"/>
    <property type="project" value="InterPro"/>
</dbReference>
<dbReference type="InterPro" id="IPR011332">
    <property type="entry name" value="Ribosomal_zn-bd"/>
</dbReference>
<keyword evidence="3 5" id="KW-0687">Ribonucleoprotein</keyword>
<dbReference type="NCBIfam" id="TIGR01031">
    <property type="entry name" value="rpmF_bact"/>
    <property type="match status" value="1"/>
</dbReference>